<gene>
    <name evidence="2" type="ORF">ERS852520_01177</name>
</gene>
<keyword evidence="1" id="KW-0472">Membrane</keyword>
<organism evidence="2 3">
    <name type="scientific">Anaerostipes hadrus</name>
    <dbReference type="NCBI Taxonomy" id="649756"/>
    <lineage>
        <taxon>Bacteria</taxon>
        <taxon>Bacillati</taxon>
        <taxon>Bacillota</taxon>
        <taxon>Clostridia</taxon>
        <taxon>Lachnospirales</taxon>
        <taxon>Lachnospiraceae</taxon>
        <taxon>Anaerostipes</taxon>
    </lineage>
</organism>
<feature type="transmembrane region" description="Helical" evidence="1">
    <location>
        <begin position="31"/>
        <end position="53"/>
    </location>
</feature>
<proteinExistence type="predicted"/>
<dbReference type="InterPro" id="IPR036890">
    <property type="entry name" value="HATPase_C_sf"/>
</dbReference>
<name>A0A174MID4_ANAHA</name>
<evidence type="ECO:0000256" key="1">
    <source>
        <dbReference type="SAM" id="Phobius"/>
    </source>
</evidence>
<feature type="transmembrane region" description="Helical" evidence="1">
    <location>
        <begin position="65"/>
        <end position="85"/>
    </location>
</feature>
<dbReference type="Gene3D" id="3.30.565.10">
    <property type="entry name" value="Histidine kinase-like ATPase, C-terminal domain"/>
    <property type="match status" value="1"/>
</dbReference>
<keyword evidence="2" id="KW-0808">Transferase</keyword>
<dbReference type="AlphaFoldDB" id="A0A174MID4"/>
<evidence type="ECO:0000313" key="3">
    <source>
        <dbReference type="Proteomes" id="UP000095564"/>
    </source>
</evidence>
<sequence length="427" mass="49214">MQTLLMTMVLLSLAGALFLLIIFYDMRLEKWNWNVLVLLLLFFLLNHLVYSFGQIDKGANYYEVLPVPIWVIWCIVGAIDFLLIWEGTRLKRISKEKVNRNSIKEAMNLLPTGICYFNSDGTVKLANTQIYQLFRILAHKDLQKFSELRDALHTSIQNGVIRLAGKKDTYIFPDGKVWDYRENEVRDRDGKIYIEAVFMDVTKQYHEKINLTKQTEKLKEISRELRYLSDNVLILTREREVLAAKTKLHDQMGAGLTAIRQNLLQGSEDYSDAVRLLCQAVNAIWNDNQQPFGEGEFEQFLQDAKTLGVKIECLGSLPKNEDYANIYILAMRECLTNGVCHAGATELFITMQENNDFYRIRITNNGAAPEKEVVPKGGLYNLSRHIFDHGGEMQIQSIPYFALTITFQKKERKNEESIDRRGSEDAS</sequence>
<dbReference type="EMBL" id="CZAU01000009">
    <property type="protein sequence ID" value="CUP36013.1"/>
    <property type="molecule type" value="Genomic_DNA"/>
</dbReference>
<protein>
    <submittedName>
        <fullName evidence="2">Signal transduction histidine kinase</fullName>
    </submittedName>
</protein>
<dbReference type="OrthoDB" id="9781904at2"/>
<keyword evidence="1" id="KW-0812">Transmembrane</keyword>
<evidence type="ECO:0000313" key="2">
    <source>
        <dbReference type="EMBL" id="CUP36013.1"/>
    </source>
</evidence>
<accession>A0A174MID4</accession>
<keyword evidence="1" id="KW-1133">Transmembrane helix</keyword>
<dbReference type="GO" id="GO:0016301">
    <property type="term" value="F:kinase activity"/>
    <property type="evidence" value="ECO:0007669"/>
    <property type="project" value="UniProtKB-KW"/>
</dbReference>
<dbReference type="SUPFAM" id="SSF55874">
    <property type="entry name" value="ATPase domain of HSP90 chaperone/DNA topoisomerase II/histidine kinase"/>
    <property type="match status" value="1"/>
</dbReference>
<feature type="transmembrane region" description="Helical" evidence="1">
    <location>
        <begin position="6"/>
        <end position="24"/>
    </location>
</feature>
<dbReference type="Proteomes" id="UP000095564">
    <property type="component" value="Unassembled WGS sequence"/>
</dbReference>
<keyword evidence="2" id="KW-0418">Kinase</keyword>
<reference evidence="2 3" key="1">
    <citation type="submission" date="2015-09" db="EMBL/GenBank/DDBJ databases">
        <authorList>
            <consortium name="Pathogen Informatics"/>
        </authorList>
    </citation>
    <scope>NUCLEOTIDE SEQUENCE [LARGE SCALE GENOMIC DNA]</scope>
    <source>
        <strain evidence="2 3">2789STDY5834908</strain>
    </source>
</reference>
<dbReference type="RefSeq" id="WP_055159738.1">
    <property type="nucleotide sequence ID" value="NZ_CZAU01000009.1"/>
</dbReference>